<proteinExistence type="predicted"/>
<dbReference type="EMBL" id="HBUE01189409">
    <property type="protein sequence ID" value="CAG6524348.1"/>
    <property type="molecule type" value="Transcribed_RNA"/>
</dbReference>
<evidence type="ECO:0000313" key="1">
    <source>
        <dbReference type="EMBL" id="CAG6576029.1"/>
    </source>
</evidence>
<name>A0A8D8JLV4_CULPI</name>
<sequence length="278" mass="31028">MHWFRALSLWCASRRRATGSLVESAEPSSSAAVPLVPLSWWAAAAALMIWFSSTAPPSFSLSSSLPMTAAVVLASNSVDGSPPASRYFSTSPSSRSRYSTYSVSCSSSFVSSVIFCLWRAKLARTSCSHASDSELCGNRWTHIRWKSLNTLILLPFQTQFSFEKNGTKPSSQLFDFRLSKHVFVNKSRTHTHTFSTFTDAEPFLSGPPVKHNQNGTENANSQTPILRFFDSATAACLRAWCHLRLNWSRRPPTAMTRRLRTGNVFQGSNKLRLLRLDY</sequence>
<dbReference type="EMBL" id="HBUE01295218">
    <property type="protein sequence ID" value="CAG6576029.1"/>
    <property type="molecule type" value="Transcribed_RNA"/>
</dbReference>
<accession>A0A8D8JLV4</accession>
<reference evidence="1" key="1">
    <citation type="submission" date="2021-05" db="EMBL/GenBank/DDBJ databases">
        <authorList>
            <person name="Alioto T."/>
            <person name="Alioto T."/>
            <person name="Gomez Garrido J."/>
        </authorList>
    </citation>
    <scope>NUCLEOTIDE SEQUENCE</scope>
</reference>
<dbReference type="AlphaFoldDB" id="A0A8D8JLV4"/>
<protein>
    <submittedName>
        <fullName evidence="1">(northern house mosquito) hypothetical protein</fullName>
    </submittedName>
</protein>
<organism evidence="1">
    <name type="scientific">Culex pipiens</name>
    <name type="common">House mosquito</name>
    <dbReference type="NCBI Taxonomy" id="7175"/>
    <lineage>
        <taxon>Eukaryota</taxon>
        <taxon>Metazoa</taxon>
        <taxon>Ecdysozoa</taxon>
        <taxon>Arthropoda</taxon>
        <taxon>Hexapoda</taxon>
        <taxon>Insecta</taxon>
        <taxon>Pterygota</taxon>
        <taxon>Neoptera</taxon>
        <taxon>Endopterygota</taxon>
        <taxon>Diptera</taxon>
        <taxon>Nematocera</taxon>
        <taxon>Culicoidea</taxon>
        <taxon>Culicidae</taxon>
        <taxon>Culicinae</taxon>
        <taxon>Culicini</taxon>
        <taxon>Culex</taxon>
        <taxon>Culex</taxon>
    </lineage>
</organism>